<keyword evidence="3" id="KW-1185">Reference proteome</keyword>
<feature type="region of interest" description="Disordered" evidence="1">
    <location>
        <begin position="1"/>
        <end position="29"/>
    </location>
</feature>
<reference evidence="2 3" key="1">
    <citation type="submission" date="2023-10" db="EMBL/GenBank/DDBJ databases">
        <title>Chromosome-scale genome assembly provides insights into flower coloration mechanisms of Canna indica.</title>
        <authorList>
            <person name="Li C."/>
        </authorList>
    </citation>
    <scope>NUCLEOTIDE SEQUENCE [LARGE SCALE GENOMIC DNA]</scope>
    <source>
        <tissue evidence="2">Flower</tissue>
    </source>
</reference>
<accession>A0AAQ3Q8I5</accession>
<feature type="compositionally biased region" description="Basic and acidic residues" evidence="1">
    <location>
        <begin position="10"/>
        <end position="29"/>
    </location>
</feature>
<proteinExistence type="predicted"/>
<dbReference type="EMBL" id="CP136892">
    <property type="protein sequence ID" value="WOL00391.1"/>
    <property type="molecule type" value="Genomic_DNA"/>
</dbReference>
<sequence length="68" mass="7937">MTAGNQLLPEHQDMRKEHTRKAKGEDRSWHKGERDIYILRIMLERRKYSIDILDDAVGVVGTFILGEV</sequence>
<dbReference type="AlphaFoldDB" id="A0AAQ3Q8I5"/>
<dbReference type="Proteomes" id="UP001327560">
    <property type="component" value="Chromosome 3"/>
</dbReference>
<evidence type="ECO:0000256" key="1">
    <source>
        <dbReference type="SAM" id="MobiDB-lite"/>
    </source>
</evidence>
<gene>
    <name evidence="2" type="ORF">Cni_G09104</name>
</gene>
<evidence type="ECO:0000313" key="2">
    <source>
        <dbReference type="EMBL" id="WOL00391.1"/>
    </source>
</evidence>
<protein>
    <submittedName>
        <fullName evidence="2">Uncharacterized protein</fullName>
    </submittedName>
</protein>
<name>A0AAQ3Q8I5_9LILI</name>
<organism evidence="2 3">
    <name type="scientific">Canna indica</name>
    <name type="common">Indian-shot</name>
    <dbReference type="NCBI Taxonomy" id="4628"/>
    <lineage>
        <taxon>Eukaryota</taxon>
        <taxon>Viridiplantae</taxon>
        <taxon>Streptophyta</taxon>
        <taxon>Embryophyta</taxon>
        <taxon>Tracheophyta</taxon>
        <taxon>Spermatophyta</taxon>
        <taxon>Magnoliopsida</taxon>
        <taxon>Liliopsida</taxon>
        <taxon>Zingiberales</taxon>
        <taxon>Cannaceae</taxon>
        <taxon>Canna</taxon>
    </lineage>
</organism>
<evidence type="ECO:0000313" key="3">
    <source>
        <dbReference type="Proteomes" id="UP001327560"/>
    </source>
</evidence>